<keyword evidence="2" id="KW-1133">Transmembrane helix</keyword>
<feature type="compositionally biased region" description="Polar residues" evidence="1">
    <location>
        <begin position="400"/>
        <end position="417"/>
    </location>
</feature>
<keyword evidence="2" id="KW-0472">Membrane</keyword>
<feature type="compositionally biased region" description="Polar residues" evidence="1">
    <location>
        <begin position="439"/>
        <end position="455"/>
    </location>
</feature>
<keyword evidence="2" id="KW-0812">Transmembrane</keyword>
<evidence type="ECO:0000313" key="4">
    <source>
        <dbReference type="Proteomes" id="UP000474640"/>
    </source>
</evidence>
<feature type="compositionally biased region" description="Polar residues" evidence="1">
    <location>
        <begin position="474"/>
        <end position="485"/>
    </location>
</feature>
<dbReference type="InterPro" id="IPR052953">
    <property type="entry name" value="Ser-rich/MCO-related"/>
</dbReference>
<evidence type="ECO:0000313" key="3">
    <source>
        <dbReference type="EMBL" id="KAF3286239.1"/>
    </source>
</evidence>
<dbReference type="Gene3D" id="2.60.40.420">
    <property type="entry name" value="Cupredoxins - blue copper proteins"/>
    <property type="match status" value="1"/>
</dbReference>
<dbReference type="PANTHER" id="PTHR34883">
    <property type="entry name" value="SERINE-RICH PROTEIN, PUTATIVE-RELATED-RELATED"/>
    <property type="match status" value="1"/>
</dbReference>
<dbReference type="AlphaFoldDB" id="A0A7C8VGR3"/>
<feature type="region of interest" description="Disordered" evidence="1">
    <location>
        <begin position="244"/>
        <end position="266"/>
    </location>
</feature>
<feature type="region of interest" description="Disordered" evidence="1">
    <location>
        <begin position="588"/>
        <end position="641"/>
    </location>
</feature>
<dbReference type="CDD" id="cd00920">
    <property type="entry name" value="Cupredoxin"/>
    <property type="match status" value="1"/>
</dbReference>
<sequence>MTTAWEGAGKWRRSKSPKSWIQLYDTKASAGRLAKALARRLCDYLTFLFLYISNITFRPHHKRQTSFTTSLKIFATIFLIFNIQVCRSEVIDILVGLRDGSSQLVFTPEVVYQKVGEQVRFQFYPQNHSVAQSSLDSPCSPLGGESSTAGFFSGFNFVKSVDQQIPTFTINISSAEPIYFYCAQGRHCQSGMVGIINPPNSDTISTFKATASKVPFTQVPLTPPTQDLPSPKFSTTAAVLPGATNGADPQYIPNTPVPNSASQSPGGLSTSGYIAVAGVGVLLIGVAAIVAWCVVLRKRQRKERAERRTAHLERERRRQNQRQHQHRGKEVSPRSDRHVYRNVDGDAQMIDLEALRVDSSPQIAYAYSFTRPSVTSGQSSGGGGLQRHSSMLVQRPISHVSPTTTVPNRRFSANVNTMPVPHRSRSSTMSSYQHHRLSMPNSQYSHHQSVRTSYQAAPSTSHSRHAPSRRHSTMSIPVQQNNRQSILRKPSPSEQARYEELQKAKAEKKKAESRNSIQPTPSPVPSSRSTPSPHTMPKGKWKIFKKSTYRRRMEVREIDIHDENRHKGSISGASSKPTPSMIIKAASERTGSVSANGGEGSAGVSMRTGTATTTADTQTSARGTTSHTVDSREMRGGGSIA</sequence>
<feature type="region of interest" description="Disordered" evidence="1">
    <location>
        <begin position="303"/>
        <end position="338"/>
    </location>
</feature>
<feature type="compositionally biased region" description="Polar residues" evidence="1">
    <location>
        <begin position="257"/>
        <end position="266"/>
    </location>
</feature>
<reference evidence="3 4" key="1">
    <citation type="submission" date="2020-01" db="EMBL/GenBank/DDBJ databases">
        <authorList>
            <person name="Palmer J.M."/>
        </authorList>
    </citation>
    <scope>NUCLEOTIDE SEQUENCE [LARGE SCALE GENOMIC DNA]</scope>
    <source>
        <strain evidence="3 4">TWF970</strain>
    </source>
</reference>
<gene>
    <name evidence="3" type="ORF">TWF970_009786</name>
</gene>
<proteinExistence type="predicted"/>
<dbReference type="PANTHER" id="PTHR34883:SF15">
    <property type="entry name" value="EXTRACELLULAR SERINE-RICH PROTEIN"/>
    <property type="match status" value="1"/>
</dbReference>
<dbReference type="SUPFAM" id="SSF49503">
    <property type="entry name" value="Cupredoxins"/>
    <property type="match status" value="1"/>
</dbReference>
<evidence type="ECO:0000256" key="2">
    <source>
        <dbReference type="SAM" id="Phobius"/>
    </source>
</evidence>
<feature type="compositionally biased region" description="Basic and acidic residues" evidence="1">
    <location>
        <begin position="328"/>
        <end position="338"/>
    </location>
</feature>
<feature type="compositionally biased region" description="Low complexity" evidence="1">
    <location>
        <begin position="525"/>
        <end position="536"/>
    </location>
</feature>
<feature type="compositionally biased region" description="Low complexity" evidence="1">
    <location>
        <begin position="607"/>
        <end position="625"/>
    </location>
</feature>
<comment type="caution">
    <text evidence="3">The sequence shown here is derived from an EMBL/GenBank/DDBJ whole genome shotgun (WGS) entry which is preliminary data.</text>
</comment>
<dbReference type="EMBL" id="JAABOJ010000006">
    <property type="protein sequence ID" value="KAF3286239.1"/>
    <property type="molecule type" value="Genomic_DNA"/>
</dbReference>
<organism evidence="3 4">
    <name type="scientific">Orbilia oligospora</name>
    <name type="common">Nematode-trapping fungus</name>
    <name type="synonym">Arthrobotrys oligospora</name>
    <dbReference type="NCBI Taxonomy" id="2813651"/>
    <lineage>
        <taxon>Eukaryota</taxon>
        <taxon>Fungi</taxon>
        <taxon>Dikarya</taxon>
        <taxon>Ascomycota</taxon>
        <taxon>Pezizomycotina</taxon>
        <taxon>Orbiliomycetes</taxon>
        <taxon>Orbiliales</taxon>
        <taxon>Orbiliaceae</taxon>
        <taxon>Orbilia</taxon>
    </lineage>
</organism>
<feature type="region of interest" description="Disordered" evidence="1">
    <location>
        <begin position="400"/>
        <end position="540"/>
    </location>
</feature>
<accession>A0A7C8VGR3</accession>
<feature type="compositionally biased region" description="Basic and acidic residues" evidence="1">
    <location>
        <begin position="303"/>
        <end position="318"/>
    </location>
</feature>
<feature type="compositionally biased region" description="Basic and acidic residues" evidence="1">
    <location>
        <begin position="496"/>
        <end position="513"/>
    </location>
</feature>
<dbReference type="InterPro" id="IPR008972">
    <property type="entry name" value="Cupredoxin"/>
</dbReference>
<dbReference type="Proteomes" id="UP000474640">
    <property type="component" value="Unassembled WGS sequence"/>
</dbReference>
<feature type="compositionally biased region" description="Basic residues" evidence="1">
    <location>
        <begin position="462"/>
        <end position="472"/>
    </location>
</feature>
<evidence type="ECO:0008006" key="5">
    <source>
        <dbReference type="Google" id="ProtNLM"/>
    </source>
</evidence>
<evidence type="ECO:0000256" key="1">
    <source>
        <dbReference type="SAM" id="MobiDB-lite"/>
    </source>
</evidence>
<protein>
    <recommendedName>
        <fullName evidence="5">Extracellular serine-rich protein</fullName>
    </recommendedName>
</protein>
<name>A0A7C8VGR3_ORBOL</name>
<dbReference type="OrthoDB" id="2331100at2759"/>
<feature type="transmembrane region" description="Helical" evidence="2">
    <location>
        <begin position="272"/>
        <end position="295"/>
    </location>
</feature>